<accession>A0ABX7WSI3</accession>
<keyword evidence="2" id="KW-1185">Reference proteome</keyword>
<reference evidence="1 2" key="1">
    <citation type="submission" date="2021-04" db="EMBL/GenBank/DDBJ databases">
        <title>Genomics, taxonomy and metabolism of representatives of sulfur bacteria of the genus Thiothrix: Thiothrix fructosivorans QT, Thiothrix unzii A1T and three new species, Thiothrix subterranea sp. nov., Thiothrix litoralis sp. nov. and 'Candidatus Thiothrix anitrata' sp. nov.</title>
        <authorList>
            <person name="Ravin N.V."/>
            <person name="Smolyakov D."/>
            <person name="Rudenko T.S."/>
            <person name="Mardanov A.V."/>
            <person name="Beletsky A.V."/>
            <person name="Markov N.D."/>
            <person name="Fomenkov A.I."/>
            <person name="Roberts R.J."/>
            <person name="Karnachuk O.V."/>
            <person name="Novikov A."/>
            <person name="Grabovich M.Y."/>
        </authorList>
    </citation>
    <scope>NUCLEOTIDE SEQUENCE [LARGE SCALE GENOMIC DNA]</scope>
    <source>
        <strain evidence="1 2">AS</strain>
    </source>
</reference>
<organism evidence="1 2">
    <name type="scientific">Thiothrix litoralis</name>
    <dbReference type="NCBI Taxonomy" id="2891210"/>
    <lineage>
        <taxon>Bacteria</taxon>
        <taxon>Pseudomonadati</taxon>
        <taxon>Pseudomonadota</taxon>
        <taxon>Gammaproteobacteria</taxon>
        <taxon>Thiotrichales</taxon>
        <taxon>Thiotrichaceae</taxon>
        <taxon>Thiothrix</taxon>
    </lineage>
</organism>
<evidence type="ECO:0000313" key="1">
    <source>
        <dbReference type="EMBL" id="QTR46126.1"/>
    </source>
</evidence>
<dbReference type="EMBL" id="CP072801">
    <property type="protein sequence ID" value="QTR46126.1"/>
    <property type="molecule type" value="Genomic_DNA"/>
</dbReference>
<evidence type="ECO:0000313" key="2">
    <source>
        <dbReference type="Proteomes" id="UP000672039"/>
    </source>
</evidence>
<dbReference type="Proteomes" id="UP000672039">
    <property type="component" value="Chromosome"/>
</dbReference>
<protein>
    <submittedName>
        <fullName evidence="1">Uncharacterized protein</fullName>
    </submittedName>
</protein>
<proteinExistence type="predicted"/>
<dbReference type="RefSeq" id="WP_210222491.1">
    <property type="nucleotide sequence ID" value="NZ_CP072801.1"/>
</dbReference>
<name>A0ABX7WSI3_9GAMM</name>
<gene>
    <name evidence="1" type="ORF">J9253_19460</name>
</gene>
<sequence>MSIVPSNDANPLLGTIMASPSNTTASNNFRLPGYYAADLNMDGLSVYSGPGNDTNLLLGNIAQYPANTAGAANYIINGSMPN</sequence>